<proteinExistence type="predicted"/>
<feature type="region of interest" description="Disordered" evidence="1">
    <location>
        <begin position="180"/>
        <end position="360"/>
    </location>
</feature>
<evidence type="ECO:0000313" key="3">
    <source>
        <dbReference type="Proteomes" id="UP001362999"/>
    </source>
</evidence>
<dbReference type="AlphaFoldDB" id="A0AAW0BA75"/>
<reference evidence="2 3" key="1">
    <citation type="journal article" date="2024" name="J Genomics">
        <title>Draft genome sequencing and assembly of Favolaschia claudopus CIRM-BRFM 2984 isolated from oak limbs.</title>
        <authorList>
            <person name="Navarro D."/>
            <person name="Drula E."/>
            <person name="Chaduli D."/>
            <person name="Cazenave R."/>
            <person name="Ahrendt S."/>
            <person name="Wang J."/>
            <person name="Lipzen A."/>
            <person name="Daum C."/>
            <person name="Barry K."/>
            <person name="Grigoriev I.V."/>
            <person name="Favel A."/>
            <person name="Rosso M.N."/>
            <person name="Martin F."/>
        </authorList>
    </citation>
    <scope>NUCLEOTIDE SEQUENCE [LARGE SCALE GENOMIC DNA]</scope>
    <source>
        <strain evidence="2 3">CIRM-BRFM 2984</strain>
    </source>
</reference>
<evidence type="ECO:0008006" key="4">
    <source>
        <dbReference type="Google" id="ProtNLM"/>
    </source>
</evidence>
<feature type="compositionally biased region" description="Acidic residues" evidence="1">
    <location>
        <begin position="181"/>
        <end position="202"/>
    </location>
</feature>
<organism evidence="2 3">
    <name type="scientific">Favolaschia claudopus</name>
    <dbReference type="NCBI Taxonomy" id="2862362"/>
    <lineage>
        <taxon>Eukaryota</taxon>
        <taxon>Fungi</taxon>
        <taxon>Dikarya</taxon>
        <taxon>Basidiomycota</taxon>
        <taxon>Agaricomycotina</taxon>
        <taxon>Agaricomycetes</taxon>
        <taxon>Agaricomycetidae</taxon>
        <taxon>Agaricales</taxon>
        <taxon>Marasmiineae</taxon>
        <taxon>Mycenaceae</taxon>
        <taxon>Favolaschia</taxon>
    </lineage>
</organism>
<feature type="compositionally biased region" description="Low complexity" evidence="1">
    <location>
        <begin position="238"/>
        <end position="258"/>
    </location>
</feature>
<gene>
    <name evidence="2" type="ORF">R3P38DRAFT_1100329</name>
</gene>
<accession>A0AAW0BA75</accession>
<feature type="compositionally biased region" description="Polar residues" evidence="1">
    <location>
        <begin position="260"/>
        <end position="278"/>
    </location>
</feature>
<protein>
    <recommendedName>
        <fullName evidence="4">C2H2-type domain-containing protein</fullName>
    </recommendedName>
</protein>
<evidence type="ECO:0000256" key="1">
    <source>
        <dbReference type="SAM" id="MobiDB-lite"/>
    </source>
</evidence>
<dbReference type="EMBL" id="JAWWNJ010000036">
    <property type="protein sequence ID" value="KAK7023187.1"/>
    <property type="molecule type" value="Genomic_DNA"/>
</dbReference>
<evidence type="ECO:0000313" key="2">
    <source>
        <dbReference type="EMBL" id="KAK7023187.1"/>
    </source>
</evidence>
<comment type="caution">
    <text evidence="2">The sequence shown here is derived from an EMBL/GenBank/DDBJ whole genome shotgun (WGS) entry which is preliminary data.</text>
</comment>
<feature type="compositionally biased region" description="Basic residues" evidence="1">
    <location>
        <begin position="214"/>
        <end position="227"/>
    </location>
</feature>
<name>A0AAW0BA75_9AGAR</name>
<sequence length="524" mass="56611">MSSVVTTPVEQVIDPTLLQTKLVPDQTAFATLASYASPFTQFTTDVPANPTLDALIALVYEAARANPSLDVDAAIHTLLASATTSVPAAAPAADVDMSLDDFFYATQDTVAQDPFAFPGFQLAMEGQEEFEYSESLRDSELPTSINPALLFTTADTLAQTSMDDSSVFSDDSMSFAATFETFDDDSDDSASELSDDEDDEDELPRVVASVTKARQPRVTKPLPRRAVRSAPKAQSPVKSKAASKPQSRSPSKPQSKASVKPQSSARSPPSAKPQSAVKSQFAPRSIPSSDRDQRASRRAGRFISSTAPRPSVAAVPSSPSKPPSPIAGTKRKATRPPPSEPPATKVHAVSNDSSPADVPARKRKVGNLNLPHIPGVTGANLPTPPNSEGIFPTYYPLLRLGCVELPSGMIQCNIHDEGKPEPCEHQAGLWGDMGRHVETHFRGKGKALTCEGCPLTFSRGDAQKRHVSKREPEHFSPERKKFVLRFNKMKQVLQMKAHRKRTNGSWEALNKQLGALFEELLAED</sequence>
<dbReference type="Proteomes" id="UP001362999">
    <property type="component" value="Unassembled WGS sequence"/>
</dbReference>
<feature type="compositionally biased region" description="Low complexity" evidence="1">
    <location>
        <begin position="304"/>
        <end position="318"/>
    </location>
</feature>
<keyword evidence="3" id="KW-1185">Reference proteome</keyword>